<proteinExistence type="predicted"/>
<dbReference type="InterPro" id="IPR027417">
    <property type="entry name" value="P-loop_NTPase"/>
</dbReference>
<dbReference type="PANTHER" id="PTHR46844:SF1">
    <property type="entry name" value="SLR5058 PROTEIN"/>
    <property type="match status" value="1"/>
</dbReference>
<dbReference type="Gene3D" id="3.40.50.300">
    <property type="entry name" value="P-loop containing nucleotide triphosphate hydrolases"/>
    <property type="match status" value="1"/>
</dbReference>
<dbReference type="InterPro" id="IPR003593">
    <property type="entry name" value="AAA+_ATPase"/>
</dbReference>
<dbReference type="SUPFAM" id="SSF48371">
    <property type="entry name" value="ARM repeat"/>
    <property type="match status" value="1"/>
</dbReference>
<evidence type="ECO:0000313" key="3">
    <source>
        <dbReference type="Proteomes" id="UP000030151"/>
    </source>
</evidence>
<dbReference type="PANTHER" id="PTHR46844">
    <property type="entry name" value="SLR5058 PROTEIN"/>
    <property type="match status" value="1"/>
</dbReference>
<dbReference type="InterPro" id="IPR016024">
    <property type="entry name" value="ARM-type_fold"/>
</dbReference>
<gene>
    <name evidence="2" type="ORF">X797_009166</name>
</gene>
<comment type="caution">
    <text evidence="2">The sequence shown here is derived from an EMBL/GenBank/DDBJ whole genome shotgun (WGS) entry which is preliminary data.</text>
</comment>
<dbReference type="Proteomes" id="UP000030151">
    <property type="component" value="Unassembled WGS sequence"/>
</dbReference>
<dbReference type="HOGENOM" id="CLU_268627_0_0_1"/>
<feature type="domain" description="NACHT" evidence="1">
    <location>
        <begin position="394"/>
        <end position="487"/>
    </location>
</feature>
<dbReference type="PROSITE" id="PS50837">
    <property type="entry name" value="NACHT"/>
    <property type="match status" value="1"/>
</dbReference>
<dbReference type="SUPFAM" id="SSF52540">
    <property type="entry name" value="P-loop containing nucleoside triphosphate hydrolases"/>
    <property type="match status" value="1"/>
</dbReference>
<dbReference type="SMART" id="SM00382">
    <property type="entry name" value="AAA"/>
    <property type="match status" value="1"/>
</dbReference>
<dbReference type="EMBL" id="JELW01000033">
    <property type="protein sequence ID" value="EXU97781.1"/>
    <property type="molecule type" value="Genomic_DNA"/>
</dbReference>
<evidence type="ECO:0000313" key="2">
    <source>
        <dbReference type="EMBL" id="EXU97781.1"/>
    </source>
</evidence>
<organism evidence="2 3">
    <name type="scientific">Metarhizium robertsii</name>
    <dbReference type="NCBI Taxonomy" id="568076"/>
    <lineage>
        <taxon>Eukaryota</taxon>
        <taxon>Fungi</taxon>
        <taxon>Dikarya</taxon>
        <taxon>Ascomycota</taxon>
        <taxon>Pezizomycotina</taxon>
        <taxon>Sordariomycetes</taxon>
        <taxon>Hypocreomycetidae</taxon>
        <taxon>Hypocreales</taxon>
        <taxon>Clavicipitaceae</taxon>
        <taxon>Metarhizium</taxon>
    </lineage>
</organism>
<dbReference type="eggNOG" id="KOG2029">
    <property type="taxonomic scope" value="Eukaryota"/>
</dbReference>
<dbReference type="Pfam" id="PF05729">
    <property type="entry name" value="NACHT"/>
    <property type="match status" value="1"/>
</dbReference>
<reference evidence="2 3" key="1">
    <citation type="submission" date="2014-02" db="EMBL/GenBank/DDBJ databases">
        <title>The genome sequence of the entomopathogenic fungus Metarhizium robertsii ARSEF 2575.</title>
        <authorList>
            <person name="Giuliano Garisto Donzelli B."/>
            <person name="Roe B.A."/>
            <person name="Macmil S.L."/>
            <person name="Krasnoff S.B."/>
            <person name="Gibson D.M."/>
        </authorList>
    </citation>
    <scope>NUCLEOTIDE SEQUENCE [LARGE SCALE GENOMIC DNA]</scope>
    <source>
        <strain evidence="2 3">ARSEF 2575</strain>
    </source>
</reference>
<accession>A0A0A1UQ59</accession>
<dbReference type="InterPro" id="IPR011989">
    <property type="entry name" value="ARM-like"/>
</dbReference>
<dbReference type="Pfam" id="PF13646">
    <property type="entry name" value="HEAT_2"/>
    <property type="match status" value="1"/>
</dbReference>
<dbReference type="Gene3D" id="1.25.10.10">
    <property type="entry name" value="Leucine-rich Repeat Variant"/>
    <property type="match status" value="2"/>
</dbReference>
<dbReference type="OrthoDB" id="427518at2759"/>
<name>A0A0A1UQ59_9HYPO</name>
<dbReference type="InterPro" id="IPR007111">
    <property type="entry name" value="NACHT_NTPase"/>
</dbReference>
<evidence type="ECO:0000259" key="1">
    <source>
        <dbReference type="PROSITE" id="PS50837"/>
    </source>
</evidence>
<protein>
    <submittedName>
        <fullName evidence="2">NACHT domain and HEAT repeat protein</fullName>
    </submittedName>
</protein>
<sequence length="1482" mass="168325">MSTTPQTMKLPLGRIRDSCDPGSFFLRPSSTTQDALMSLFTHILKIFKHRKIFEDAPSFFVVYAWDQKSHPGLPADSSIVHEMIQWFEDAGYSTMYSDSTPPSEKAVIDGQLRLLPIAAYPDSVQNVILCGSKLLGHYMAGRYFKKYASKIIRTYHEARQNETKIPISQILRGVQQQYERTASRKFHHVMTELALLDIRNAYNEKSTVIPYLLNGDPQSCLPKYITIGSDNLRVQRGVDGSKYECFFEILGKLVGSSNRKFDPGPQHLIPSMIEIYKRAATELTDMDRVPEGFLERYQSEANKASDDFSSAQRQNPKGIGVSAVREALDAYHSNIMSIERVFGETLPLRKHHIILAKIFDSTESDTFSDESTYIRLNNIFNDTKLKGGSVGRPKRILIHGRPGVGKTTLCKQIIDEYGRKEVLGTMFSWVLWVPLRKLGLDDSLKSFFRSEYFHGKLHEDLLAEKLYQQVFGEDKEKTLLILDGLDESSGWEERNISELAQFKSIIFTTRSGRGKAGSAVYTIADLELEAMGFSQREALNYIDSHIGIKPLETVNDIWFFATSPPGFDLAQIPICLDILCSSWDDVRLATPSNEIIKLSVLYEVVVARLWRRDILRLGKRDPSTGSVMTKDILDAVRDFSRLHRLIYKEMAFLEALAISLTREGKIDFGHDEITATIRQVERDTMLLPLSLEYDLRNLSFLHSDGCGGYSFIHRTFQEYFAALWISHNGPSLRGYLASHVKYAPAFERIWQFIAGSIQTKEALEEFFDLIESEPRDLLGPAHQWLLLCCFNEVRHSLRLPTCIKVIHRLARWMEFECEISTNSFLKHCGEYPDEVIEIFLSNSTSRCVRRILNSVGGMYLSPMMIELLIKRVNSESLDAHAFALGLLYTQKQRFSLESSQKLILRLAKRDDDTGYSSTSTLHKLSDSSVVIAKSLLYIFKYPHELSQDITVCHLFSLCVFLNKKVDSFLAATLSGCMTLLEDKDEAIPVRIAAADMLQSNCCLSDETVKSLAEMLRDSNKTVRYSVIRAMRCQHSFSVDTIEILTTIMKDDDEDARHAATLVYYSYSTFSGSDIAALVALVWDSNASIQSTAAVALGGLSSIPDDAVAALVSLHNHHNKDIRASTAKALGKYLQRMWLTRSQPSGDVEAALIILLEDPVDFVRMEAVWALGSTNNLSQKTTAVLKSKILGEPNIKKADIMEVFIRQLKPNFTFAELVALLKIIPDDYRSTLYILPFLFHSEEVWRHKTRSLLAQIGIHDPITVTSFGQTGWPDYIHEVVLNLCMKYKSLGEEFWYKFQAPLHCQISLSRANMQGVLRVLQDSSGFGSRILQAEILAQLSTWPNDVVEAVMEYFQDKEHLHDFCYCAATNNRELLNKLLSAAGLLSEAEERDTPERKSVLNPYILKSIYGVLLLRGFNEQLILFIDHEHGECVLYDQGIPRTAWLEETLGTASIEERRQHCSYYTAIREIRERWNPRGLDLWD</sequence>